<keyword evidence="3" id="KW-1185">Reference proteome</keyword>
<evidence type="ECO:0000313" key="3">
    <source>
        <dbReference type="Proteomes" id="UP001059617"/>
    </source>
</evidence>
<reference evidence="2" key="1">
    <citation type="submission" date="2021-04" db="EMBL/GenBank/DDBJ databases">
        <authorList>
            <person name="Hartkoorn R.C."/>
            <person name="Beaudoing E."/>
            <person name="Hot D."/>
        </authorList>
    </citation>
    <scope>NUCLEOTIDE SEQUENCE</scope>
    <source>
        <strain evidence="2">NRRL B-16292</strain>
    </source>
</reference>
<evidence type="ECO:0000256" key="1">
    <source>
        <dbReference type="SAM" id="MobiDB-lite"/>
    </source>
</evidence>
<proteinExistence type="predicted"/>
<gene>
    <name evidence="2" type="ORF">Dfulv_00075</name>
</gene>
<reference evidence="2" key="2">
    <citation type="submission" date="2022-09" db="EMBL/GenBank/DDBJ databases">
        <title>Biosynthetic gene clusters of Dactylosporangioum fulvum.</title>
        <authorList>
            <person name="Caradec T."/>
        </authorList>
    </citation>
    <scope>NUCLEOTIDE SEQUENCE</scope>
    <source>
        <strain evidence="2">NRRL B-16292</strain>
    </source>
</reference>
<dbReference type="EMBL" id="CP073720">
    <property type="protein sequence ID" value="UWP87767.1"/>
    <property type="molecule type" value="Genomic_DNA"/>
</dbReference>
<organism evidence="2 3">
    <name type="scientific">Dactylosporangium fulvum</name>
    <dbReference type="NCBI Taxonomy" id="53359"/>
    <lineage>
        <taxon>Bacteria</taxon>
        <taxon>Bacillati</taxon>
        <taxon>Actinomycetota</taxon>
        <taxon>Actinomycetes</taxon>
        <taxon>Micromonosporales</taxon>
        <taxon>Micromonosporaceae</taxon>
        <taxon>Dactylosporangium</taxon>
    </lineage>
</organism>
<feature type="compositionally biased region" description="Basic and acidic residues" evidence="1">
    <location>
        <begin position="140"/>
        <end position="150"/>
    </location>
</feature>
<protein>
    <submittedName>
        <fullName evidence="2">Replication initiation protein</fullName>
    </submittedName>
</protein>
<feature type="region of interest" description="Disordered" evidence="1">
    <location>
        <begin position="130"/>
        <end position="180"/>
    </location>
</feature>
<dbReference type="Pfam" id="PF20199">
    <property type="entry name" value="RepSA"/>
    <property type="match status" value="1"/>
</dbReference>
<accession>A0ABY5WEB8</accession>
<dbReference type="Proteomes" id="UP001059617">
    <property type="component" value="Chromosome"/>
</dbReference>
<sequence>MLIPLAANVVKDMAAEYGVCLRPVGLRRTDLATGQTEIIDVPCGATREDKCPPCAKRARRLRKTQIREGWHRTDEPAPGPQPATEGQRALISLRAHLEHYRDQAVRASEWDQVEEIDDAIREVEEAIATEGLRGTVAPPHRVDHVTEPKRQRSTRRRQDAPALPRQKVQPRTVGRVYTAPDGTEYRPSMWLTVTLDSYGPVRPDGSPVDPTTYDYRRAALDAIAFPRLLDRFWQNLRRCVGWNVQYAGCVEPQRRLAPHAHFAIRGTLPRAVLREVAAATYHQVWWPKIDAPTCRPVWDSDAETWCDAETGLPLTTWDEALDAIDADPDAEPAHVIRFGTHVHAEGVTADDKNVDRTIGYITKYITKSAADCHAITTDRQRDHLERFWQELRVIPCSDRCANWLLYGIQPKKAHGKLRPGNCKGRVHQRSTLGIGGRRILVSRDWSGKTLADHRYDARAWVRALLGASAGVDQVPVVDEPEPGTPVPVAWELARPNDPDMPPMRHRLLRALAQRIQWRNALNAAKDRAAQYDGNTTEATDNHGVKG</sequence>
<evidence type="ECO:0000313" key="2">
    <source>
        <dbReference type="EMBL" id="UWP87767.1"/>
    </source>
</evidence>
<dbReference type="InterPro" id="IPR046828">
    <property type="entry name" value="RepSA"/>
</dbReference>
<name>A0ABY5WEB8_9ACTN</name>